<reference evidence="1 2" key="1">
    <citation type="submission" date="2019-03" db="EMBL/GenBank/DDBJ databases">
        <title>Deep-cultivation of Planctomycetes and their phenomic and genomic characterization uncovers novel biology.</title>
        <authorList>
            <person name="Wiegand S."/>
            <person name="Jogler M."/>
            <person name="Boedeker C."/>
            <person name="Pinto D."/>
            <person name="Vollmers J."/>
            <person name="Rivas-Marin E."/>
            <person name="Kohn T."/>
            <person name="Peeters S.H."/>
            <person name="Heuer A."/>
            <person name="Rast P."/>
            <person name="Oberbeckmann S."/>
            <person name="Bunk B."/>
            <person name="Jeske O."/>
            <person name="Meyerdierks A."/>
            <person name="Storesund J.E."/>
            <person name="Kallscheuer N."/>
            <person name="Luecker S."/>
            <person name="Lage O.M."/>
            <person name="Pohl T."/>
            <person name="Merkel B.J."/>
            <person name="Hornburger P."/>
            <person name="Mueller R.-W."/>
            <person name="Bruemmer F."/>
            <person name="Labrenz M."/>
            <person name="Spormann A.M."/>
            <person name="Op den Camp H."/>
            <person name="Overmann J."/>
            <person name="Amann R."/>
            <person name="Jetten M.S.M."/>
            <person name="Mascher T."/>
            <person name="Medema M.H."/>
            <person name="Devos D.P."/>
            <person name="Kaster A.-K."/>
            <person name="Ovreas L."/>
            <person name="Rohde M."/>
            <person name="Galperin M.Y."/>
            <person name="Jogler C."/>
        </authorList>
    </citation>
    <scope>NUCLEOTIDE SEQUENCE [LARGE SCALE GENOMIC DNA]</scope>
    <source>
        <strain evidence="1 2">Enr17</strain>
    </source>
</reference>
<dbReference type="OrthoDB" id="284876at2"/>
<gene>
    <name evidence="1" type="ORF">Enr17x_38150</name>
</gene>
<keyword evidence="2" id="KW-1185">Reference proteome</keyword>
<protein>
    <submittedName>
        <fullName evidence="1">Uncharacterized protein</fullName>
    </submittedName>
</protein>
<organism evidence="1 2">
    <name type="scientific">Gimesia fumaroli</name>
    <dbReference type="NCBI Taxonomy" id="2527976"/>
    <lineage>
        <taxon>Bacteria</taxon>
        <taxon>Pseudomonadati</taxon>
        <taxon>Planctomycetota</taxon>
        <taxon>Planctomycetia</taxon>
        <taxon>Planctomycetales</taxon>
        <taxon>Planctomycetaceae</taxon>
        <taxon>Gimesia</taxon>
    </lineage>
</organism>
<dbReference type="RefSeq" id="WP_145311151.1">
    <property type="nucleotide sequence ID" value="NZ_CP037452.1"/>
</dbReference>
<accession>A0A518IF97</accession>
<name>A0A518IF97_9PLAN</name>
<proteinExistence type="predicted"/>
<evidence type="ECO:0000313" key="1">
    <source>
        <dbReference type="EMBL" id="QDV51757.1"/>
    </source>
</evidence>
<dbReference type="EMBL" id="CP037452">
    <property type="protein sequence ID" value="QDV51757.1"/>
    <property type="molecule type" value="Genomic_DNA"/>
</dbReference>
<dbReference type="Proteomes" id="UP000318313">
    <property type="component" value="Chromosome"/>
</dbReference>
<dbReference type="KEGG" id="gfm:Enr17x_38150"/>
<evidence type="ECO:0000313" key="2">
    <source>
        <dbReference type="Proteomes" id="UP000318313"/>
    </source>
</evidence>
<sequence length="141" mass="15492">MFAAKDVSSIFITMHVEEAQVLFILLAADGAVNRMGTGAEDNDEKQLFIAQSSPDMFEALKSKIQPETSQWEGGYADPEPNGKTCQLTVGFMNSDGEESACKFQYGSESQGPPPDLCNLVMAAIEITDPWYEEQKQITSKE</sequence>
<dbReference type="AlphaFoldDB" id="A0A518IF97"/>